<evidence type="ECO:0000313" key="9">
    <source>
        <dbReference type="Proteomes" id="UP000700732"/>
    </source>
</evidence>
<dbReference type="PROSITE" id="PS51123">
    <property type="entry name" value="OMPA_2"/>
    <property type="match status" value="1"/>
</dbReference>
<dbReference type="InterPro" id="IPR036737">
    <property type="entry name" value="OmpA-like_sf"/>
</dbReference>
<name>A0ABR6W826_9BACT</name>
<dbReference type="InterPro" id="IPR050330">
    <property type="entry name" value="Bact_OuterMem_StrucFunc"/>
</dbReference>
<dbReference type="Pfam" id="PF00691">
    <property type="entry name" value="OmpA"/>
    <property type="match status" value="1"/>
</dbReference>
<evidence type="ECO:0000256" key="6">
    <source>
        <dbReference type="SAM" id="Phobius"/>
    </source>
</evidence>
<dbReference type="Pfam" id="PF06078">
    <property type="entry name" value="DUF937"/>
    <property type="match status" value="1"/>
</dbReference>
<evidence type="ECO:0000259" key="7">
    <source>
        <dbReference type="PROSITE" id="PS51123"/>
    </source>
</evidence>
<evidence type="ECO:0000256" key="5">
    <source>
        <dbReference type="SAM" id="MobiDB-lite"/>
    </source>
</evidence>
<evidence type="ECO:0000256" key="1">
    <source>
        <dbReference type="ARBA" id="ARBA00004442"/>
    </source>
</evidence>
<keyword evidence="2 4" id="KW-0472">Membrane</keyword>
<keyword evidence="6" id="KW-1133">Transmembrane helix</keyword>
<evidence type="ECO:0000256" key="2">
    <source>
        <dbReference type="ARBA" id="ARBA00023136"/>
    </source>
</evidence>
<evidence type="ECO:0000313" key="8">
    <source>
        <dbReference type="EMBL" id="MBC3792741.1"/>
    </source>
</evidence>
<dbReference type="PRINTS" id="PR01021">
    <property type="entry name" value="OMPADOMAIN"/>
</dbReference>
<dbReference type="RefSeq" id="WP_186738504.1">
    <property type="nucleotide sequence ID" value="NZ_VFIA01000019.1"/>
</dbReference>
<dbReference type="CDD" id="cd07185">
    <property type="entry name" value="OmpA_C-like"/>
    <property type="match status" value="1"/>
</dbReference>
<feature type="compositionally biased region" description="Polar residues" evidence="5">
    <location>
        <begin position="266"/>
        <end position="278"/>
    </location>
</feature>
<protein>
    <submittedName>
        <fullName evidence="8">Outer membrane protein OmpA-like peptidoglycan-associated protein</fullName>
    </submittedName>
</protein>
<comment type="subcellular location">
    <subcellularLocation>
        <location evidence="1">Cell outer membrane</location>
    </subcellularLocation>
</comment>
<feature type="region of interest" description="Disordered" evidence="5">
    <location>
        <begin position="396"/>
        <end position="419"/>
    </location>
</feature>
<evidence type="ECO:0000256" key="4">
    <source>
        <dbReference type="PROSITE-ProRule" id="PRU00473"/>
    </source>
</evidence>
<dbReference type="InterPro" id="IPR006665">
    <property type="entry name" value="OmpA-like"/>
</dbReference>
<dbReference type="InterPro" id="IPR009282">
    <property type="entry name" value="DUF937"/>
</dbReference>
<feature type="transmembrane region" description="Helical" evidence="6">
    <location>
        <begin position="164"/>
        <end position="187"/>
    </location>
</feature>
<keyword evidence="3" id="KW-0998">Cell outer membrane</keyword>
<keyword evidence="6" id="KW-0812">Transmembrane</keyword>
<feature type="transmembrane region" description="Helical" evidence="6">
    <location>
        <begin position="114"/>
        <end position="137"/>
    </location>
</feature>
<dbReference type="PANTHER" id="PTHR30329:SF21">
    <property type="entry name" value="LIPOPROTEIN YIAD-RELATED"/>
    <property type="match status" value="1"/>
</dbReference>
<dbReference type="EMBL" id="VFIA01000019">
    <property type="protein sequence ID" value="MBC3792741.1"/>
    <property type="molecule type" value="Genomic_DNA"/>
</dbReference>
<dbReference type="InterPro" id="IPR006664">
    <property type="entry name" value="OMP_bac"/>
</dbReference>
<organism evidence="8 9">
    <name type="scientific">Spirosoma utsteinense</name>
    <dbReference type="NCBI Taxonomy" id="2585773"/>
    <lineage>
        <taxon>Bacteria</taxon>
        <taxon>Pseudomonadati</taxon>
        <taxon>Bacteroidota</taxon>
        <taxon>Cytophagia</taxon>
        <taxon>Cytophagales</taxon>
        <taxon>Cytophagaceae</taxon>
        <taxon>Spirosoma</taxon>
    </lineage>
</organism>
<proteinExistence type="predicted"/>
<dbReference type="Proteomes" id="UP000700732">
    <property type="component" value="Unassembled WGS sequence"/>
</dbReference>
<dbReference type="SUPFAM" id="SSF103088">
    <property type="entry name" value="OmpA-like"/>
    <property type="match status" value="1"/>
</dbReference>
<gene>
    <name evidence="8" type="ORF">FH603_3255</name>
</gene>
<keyword evidence="9" id="KW-1185">Reference proteome</keyword>
<feature type="transmembrane region" description="Helical" evidence="6">
    <location>
        <begin position="207"/>
        <end position="225"/>
    </location>
</feature>
<evidence type="ECO:0000256" key="3">
    <source>
        <dbReference type="ARBA" id="ARBA00023237"/>
    </source>
</evidence>
<feature type="region of interest" description="Disordered" evidence="5">
    <location>
        <begin position="254"/>
        <end position="287"/>
    </location>
</feature>
<dbReference type="PANTHER" id="PTHR30329">
    <property type="entry name" value="STATOR ELEMENT OF FLAGELLAR MOTOR COMPLEX"/>
    <property type="match status" value="1"/>
</dbReference>
<sequence length="432" mass="46071">MNTLLLDHLRSVFTTSAVSELARSVGENAAPTQKAVDGLLPAVTAGVINRAQTNEGAAMLYRLLTNTPFATDPSLGVLVDADTHRQKAAQSGNELLGQLFADRPQRLAAATAEYSGVSVGSATTLTGLVMSILMGFLHKQITTRNLSEPQLAALLRDESNTTRAAVPAALAGLLGWFLGTGMSRPVTPIRPEAVTPTTDDRAGGTPWWRWLLYILIPLLLLFLLLRACNRDKTETTTTTTEQSSGTTVVTDTVASDLDGNEMATAQGDSTGSSANAAESSGPEVRVGVDLPGGRKLNVAENSFNYTLATFLATKGGKLPKIFTFDNLTFETNSAQITAKARPNVDDLMQIMQSYPTLKIRIEGNTDSTGDDAINDPLSGERAQAVKQALVKGGINADRITTRERGDTKPVDTNATEEGREKNRRIDVIVTNV</sequence>
<feature type="domain" description="OmpA-like" evidence="7">
    <location>
        <begin position="316"/>
        <end position="432"/>
    </location>
</feature>
<dbReference type="Gene3D" id="3.30.1330.60">
    <property type="entry name" value="OmpA-like domain"/>
    <property type="match status" value="1"/>
</dbReference>
<feature type="compositionally biased region" description="Basic and acidic residues" evidence="5">
    <location>
        <begin position="399"/>
        <end position="409"/>
    </location>
</feature>
<accession>A0ABR6W826</accession>
<comment type="caution">
    <text evidence="8">The sequence shown here is derived from an EMBL/GenBank/DDBJ whole genome shotgun (WGS) entry which is preliminary data.</text>
</comment>
<reference evidence="8 9" key="1">
    <citation type="submission" date="2019-06" db="EMBL/GenBank/DDBJ databases">
        <title>Spirosoma utsteinense sp. nov. isolated from Antarctic ice-free soils.</title>
        <authorList>
            <person name="Tahon G."/>
        </authorList>
    </citation>
    <scope>NUCLEOTIDE SEQUENCE [LARGE SCALE GENOMIC DNA]</scope>
    <source>
        <strain evidence="8 9">LMG 31447</strain>
    </source>
</reference>